<dbReference type="AlphaFoldDB" id="A0A7R9I0V0"/>
<keyword evidence="2" id="KW-0255">Endonuclease</keyword>
<dbReference type="PANTHER" id="PTHR16171">
    <property type="entry name" value="DNA REPAIR PROTEIN COMPLEMENTING XP-G CELLS-RELATED"/>
    <property type="match status" value="1"/>
</dbReference>
<dbReference type="GO" id="GO:0003697">
    <property type="term" value="F:single-stranded DNA binding"/>
    <property type="evidence" value="ECO:0007669"/>
    <property type="project" value="InterPro"/>
</dbReference>
<organism evidence="5">
    <name type="scientific">Timema bartmani</name>
    <dbReference type="NCBI Taxonomy" id="61472"/>
    <lineage>
        <taxon>Eukaryota</taxon>
        <taxon>Metazoa</taxon>
        <taxon>Ecdysozoa</taxon>
        <taxon>Arthropoda</taxon>
        <taxon>Hexapoda</taxon>
        <taxon>Insecta</taxon>
        <taxon>Pterygota</taxon>
        <taxon>Neoptera</taxon>
        <taxon>Polyneoptera</taxon>
        <taxon>Phasmatodea</taxon>
        <taxon>Timematodea</taxon>
        <taxon>Timematoidea</taxon>
        <taxon>Timematidae</taxon>
        <taxon>Timema</taxon>
    </lineage>
</organism>
<dbReference type="EMBL" id="OD566065">
    <property type="protein sequence ID" value="CAD7443285.1"/>
    <property type="molecule type" value="Genomic_DNA"/>
</dbReference>
<name>A0A7R9I0V0_9NEOP</name>
<feature type="region of interest" description="Disordered" evidence="4">
    <location>
        <begin position="303"/>
        <end position="326"/>
    </location>
</feature>
<reference evidence="5" key="1">
    <citation type="submission" date="2020-11" db="EMBL/GenBank/DDBJ databases">
        <authorList>
            <person name="Tran Van P."/>
        </authorList>
    </citation>
    <scope>NUCLEOTIDE SEQUENCE</scope>
</reference>
<dbReference type="PANTHER" id="PTHR16171:SF7">
    <property type="entry name" value="DNA REPAIR PROTEIN RAD2"/>
    <property type="match status" value="1"/>
</dbReference>
<feature type="region of interest" description="Disordered" evidence="4">
    <location>
        <begin position="591"/>
        <end position="614"/>
    </location>
</feature>
<feature type="region of interest" description="Disordered" evidence="4">
    <location>
        <begin position="211"/>
        <end position="230"/>
    </location>
</feature>
<feature type="region of interest" description="Disordered" evidence="4">
    <location>
        <begin position="1"/>
        <end position="21"/>
    </location>
</feature>
<feature type="compositionally biased region" description="Basic and acidic residues" evidence="4">
    <location>
        <begin position="591"/>
        <end position="601"/>
    </location>
</feature>
<gene>
    <name evidence="5" type="ORF">TBIB3V08_LOCUS5694</name>
</gene>
<evidence type="ECO:0000256" key="4">
    <source>
        <dbReference type="SAM" id="MobiDB-lite"/>
    </source>
</evidence>
<dbReference type="InterPro" id="IPR001044">
    <property type="entry name" value="XPG/Rad2_eukaryotes"/>
</dbReference>
<feature type="region of interest" description="Disordered" evidence="4">
    <location>
        <begin position="747"/>
        <end position="787"/>
    </location>
</feature>
<dbReference type="GO" id="GO:0004520">
    <property type="term" value="F:DNA endonuclease activity"/>
    <property type="evidence" value="ECO:0007669"/>
    <property type="project" value="TreeGrafter"/>
</dbReference>
<evidence type="ECO:0000256" key="2">
    <source>
        <dbReference type="ARBA" id="ARBA00022759"/>
    </source>
</evidence>
<keyword evidence="3" id="KW-0539">Nucleus</keyword>
<feature type="compositionally biased region" description="Polar residues" evidence="4">
    <location>
        <begin position="314"/>
        <end position="324"/>
    </location>
</feature>
<keyword evidence="2" id="KW-0378">Hydrolase</keyword>
<sequence length="850" mass="94594">MLERVARRQQKSKAEESAEKTREKLLRNLVKHKALRRVLGQKGAPLDLGGPARQPEDMFQLPPPQDTGSLAGTSSSEDEEEEEDAVDRPKVMDLHSVNVKSTEFLSLPADVRHDILTELKETRKQSSWGRLHQMPKESSDFSSYQMSRLLKRRSVQVSLEDAEKEMGGRTLSLGELGELLADQGVAVASDVSKRIASDNVTRFVYVTESPKSSPEKFKSGETSREPSDVNCSPVKKIRLEETVQEPLKTEMYVSQEIRLLEEDGESSLLLDSKLQVARDFMLENSGLTQGQILSVIKHQSILGRDTSPRDALNTLESAGPSTSAFRAPSGALCDIDSDRINTDNQGLTQEQILAMIHSQQDDNTTTADSSGQGDSMVVNEETIDSNELGDHSKEENICVSESTDLNITVKHKVTTDVSVTNKYLAVKNSPVVSKTSFSRHSSDTVKQEGSSTMEIIESSTSDSDDFIDVSEPVSKEKALNTMMNVPANTLAVTIQSTIDNKTLDSDIFADIFSDIDVSNLENIVKKVGVTRVVPRDETLPKDHSLVVKVLEDLSRGVTNDKSRNTSPITGSLHNVDVSIEALVRNEVIDHSEEEGAHRSSGDAEEEESKAATPKLTMEELQVLQFMFFEPSVTSYPLYSAPMKTLSIGSLGEHYLSRFHAPMGSSLFLPLDKARQQRRVFNTVVPRSEARQSPYLPTATYVARTITLPPHRDLSCQDNHPTSPPQFKLPGQSPYLPIATHVTRTITLPPHRDSRYQDNHPTSPPRLTFRDNHPTSPPRLTLPGQSPYLPTATNVAGTITLPPHRDLQCRDQHPTAPPRDFLMFHRDSRCRDFLMFHRDSSCRDFLMFHHD</sequence>
<proteinExistence type="predicted"/>
<dbReference type="PRINTS" id="PR00066">
    <property type="entry name" value="XRODRMPGMNTG"/>
</dbReference>
<feature type="compositionally biased region" description="Basic and acidic residues" evidence="4">
    <location>
        <begin position="213"/>
        <end position="227"/>
    </location>
</feature>
<protein>
    <submittedName>
        <fullName evidence="5">Uncharacterized protein</fullName>
    </submittedName>
</protein>
<evidence type="ECO:0000256" key="3">
    <source>
        <dbReference type="ARBA" id="ARBA00023242"/>
    </source>
</evidence>
<accession>A0A7R9I0V0</accession>
<keyword evidence="2" id="KW-0540">Nuclease</keyword>
<dbReference type="GO" id="GO:0005634">
    <property type="term" value="C:nucleus"/>
    <property type="evidence" value="ECO:0007669"/>
    <property type="project" value="UniProtKB-SubCell"/>
</dbReference>
<feature type="compositionally biased region" description="Acidic residues" evidence="4">
    <location>
        <begin position="76"/>
        <end position="85"/>
    </location>
</feature>
<evidence type="ECO:0000313" key="5">
    <source>
        <dbReference type="EMBL" id="CAD7443285.1"/>
    </source>
</evidence>
<feature type="region of interest" description="Disordered" evidence="4">
    <location>
        <begin position="38"/>
        <end position="90"/>
    </location>
</feature>
<comment type="subcellular location">
    <subcellularLocation>
        <location evidence="1">Nucleus</location>
    </subcellularLocation>
</comment>
<evidence type="ECO:0000256" key="1">
    <source>
        <dbReference type="ARBA" id="ARBA00004123"/>
    </source>
</evidence>
<dbReference type="GO" id="GO:0006289">
    <property type="term" value="P:nucleotide-excision repair"/>
    <property type="evidence" value="ECO:0007669"/>
    <property type="project" value="InterPro"/>
</dbReference>